<name>A0ACB8J2U3_CITSI</name>
<accession>A0ACB8J2U3</accession>
<evidence type="ECO:0000313" key="1">
    <source>
        <dbReference type="EMBL" id="KAH9711938.1"/>
    </source>
</evidence>
<keyword evidence="2" id="KW-1185">Reference proteome</keyword>
<dbReference type="EMBL" id="CM039176">
    <property type="protein sequence ID" value="KAH9711938.1"/>
    <property type="molecule type" value="Genomic_DNA"/>
</dbReference>
<sequence>MEQDHVYQYNNNVNIYSTASSSSVHNTHVPPSSSDEISMFLHQILYRSSSSSSTTITATTSSPNVTHVVPHPVEISAHRLSKSSGISAVDLVNTSVGVGGSLSGNVMVSGANVSSSSVGLSENENTDEHDCQSEEGIQASVDEVTAKPVRPRSSSKRSRAAEVHNLSEKRRRSRINEKMKALQSLIPNSNKTDKASMLDEAIEYLKHLQLQVQVLTMRNGMSLHPMCLPSILPPIQLPHMRMGFGVGNRSLHMNSTGTLVSQETSTLNVFNLPNQHISSNQLQLPSTSNVINSETEFGLDASIQANFGPFQHGTASGETSREDMLPHQHLNVGHSVTNPSAPAVHTFNSQGSDLKDRSSLEACMIGRDRAEGVHLKAIDHNLVLSPHLKGMQTGRSVCSDDMKPERKDF</sequence>
<proteinExistence type="predicted"/>
<reference evidence="2" key="1">
    <citation type="journal article" date="2023" name="Hortic. Res.">
        <title>A chromosome-level phased genome enabling allele-level studies in sweet orange: a case study on citrus Huanglongbing tolerance.</title>
        <authorList>
            <person name="Wu B."/>
            <person name="Yu Q."/>
            <person name="Deng Z."/>
            <person name="Duan Y."/>
            <person name="Luo F."/>
            <person name="Gmitter F. Jr."/>
        </authorList>
    </citation>
    <scope>NUCLEOTIDE SEQUENCE [LARGE SCALE GENOMIC DNA]</scope>
    <source>
        <strain evidence="2">cv. Valencia</strain>
    </source>
</reference>
<comment type="caution">
    <text evidence="1">The sequence shown here is derived from an EMBL/GenBank/DDBJ whole genome shotgun (WGS) entry which is preliminary data.</text>
</comment>
<organism evidence="1 2">
    <name type="scientific">Citrus sinensis</name>
    <name type="common">Sweet orange</name>
    <name type="synonym">Citrus aurantium var. sinensis</name>
    <dbReference type="NCBI Taxonomy" id="2711"/>
    <lineage>
        <taxon>Eukaryota</taxon>
        <taxon>Viridiplantae</taxon>
        <taxon>Streptophyta</taxon>
        <taxon>Embryophyta</taxon>
        <taxon>Tracheophyta</taxon>
        <taxon>Spermatophyta</taxon>
        <taxon>Magnoliopsida</taxon>
        <taxon>eudicotyledons</taxon>
        <taxon>Gunneridae</taxon>
        <taxon>Pentapetalae</taxon>
        <taxon>rosids</taxon>
        <taxon>malvids</taxon>
        <taxon>Sapindales</taxon>
        <taxon>Rutaceae</taxon>
        <taxon>Aurantioideae</taxon>
        <taxon>Citrus</taxon>
    </lineage>
</organism>
<evidence type="ECO:0000313" key="2">
    <source>
        <dbReference type="Proteomes" id="UP000829398"/>
    </source>
</evidence>
<dbReference type="Proteomes" id="UP000829398">
    <property type="component" value="Chromosome 7"/>
</dbReference>
<protein>
    <submittedName>
        <fullName evidence="1">Transcription factor SPATULA</fullName>
    </submittedName>
</protein>
<gene>
    <name evidence="1" type="ORF">KPL71_019907</name>
</gene>